<feature type="transmembrane region" description="Helical" evidence="1">
    <location>
        <begin position="53"/>
        <end position="77"/>
    </location>
</feature>
<dbReference type="Proteomes" id="UP000295756">
    <property type="component" value="Chromosome"/>
</dbReference>
<organism evidence="2 3">
    <name type="scientific">Leuconostoc kimchii</name>
    <dbReference type="NCBI Taxonomy" id="136609"/>
    <lineage>
        <taxon>Bacteria</taxon>
        <taxon>Bacillati</taxon>
        <taxon>Bacillota</taxon>
        <taxon>Bacilli</taxon>
        <taxon>Lactobacillales</taxon>
        <taxon>Lactobacillaceae</taxon>
        <taxon>Leuconostoc</taxon>
    </lineage>
</organism>
<protein>
    <submittedName>
        <fullName evidence="2">PTS sugar transporter</fullName>
    </submittedName>
</protein>
<sequence>MITDAKSMSQGYKDEIVFQENMLRNLQHWQSFFSLLVGIGVLMTYFLRHQSLWIVITSVGVSVVSAILMLIVGYAIYKGRKNVTKVIDNYEKVMKEIVE</sequence>
<dbReference type="RefSeq" id="WP_013104119.1">
    <property type="nucleotide sequence ID" value="NZ_CP037939.1"/>
</dbReference>
<name>A0ABX5SNE8_9LACO</name>
<keyword evidence="1" id="KW-0472">Membrane</keyword>
<dbReference type="EMBL" id="CP037939">
    <property type="protein sequence ID" value="QBR47665.1"/>
    <property type="molecule type" value="Genomic_DNA"/>
</dbReference>
<evidence type="ECO:0000313" key="3">
    <source>
        <dbReference type="Proteomes" id="UP000295756"/>
    </source>
</evidence>
<evidence type="ECO:0000256" key="1">
    <source>
        <dbReference type="SAM" id="Phobius"/>
    </source>
</evidence>
<feature type="transmembrane region" description="Helical" evidence="1">
    <location>
        <begin position="29"/>
        <end position="47"/>
    </location>
</feature>
<gene>
    <name evidence="2" type="ORF">EW139_05845</name>
</gene>
<keyword evidence="1" id="KW-0812">Transmembrane</keyword>
<proteinExistence type="predicted"/>
<accession>A0ABX5SNE8</accession>
<keyword evidence="2" id="KW-0813">Transport</keyword>
<keyword evidence="1" id="KW-1133">Transmembrane helix</keyword>
<keyword evidence="3" id="KW-1185">Reference proteome</keyword>
<evidence type="ECO:0000313" key="2">
    <source>
        <dbReference type="EMBL" id="QBR47665.1"/>
    </source>
</evidence>
<keyword evidence="2" id="KW-0762">Sugar transport</keyword>
<reference evidence="2 3" key="1">
    <citation type="submission" date="2019-03" db="EMBL/GenBank/DDBJ databases">
        <title>Complete Genome Sequence of Leuconostoc kimchii strain NKJ218 Isolated from Homemade Kimchi.</title>
        <authorList>
            <person name="Jung J.Y."/>
            <person name="Jin H.M."/>
            <person name="Jung J.-W."/>
            <person name="Lee S.-Y."/>
            <person name="Ryu B.-G."/>
            <person name="Han S.-S."/>
            <person name="Kang H.K."/>
            <person name="Choi H.W."/>
            <person name="Chung E.J."/>
            <person name="Choi K.-M."/>
        </authorList>
    </citation>
    <scope>NUCLEOTIDE SEQUENCE [LARGE SCALE GENOMIC DNA]</scope>
    <source>
        <strain evidence="2 3">NKJ218</strain>
    </source>
</reference>